<keyword evidence="3" id="KW-1185">Reference proteome</keyword>
<comment type="caution">
    <text evidence="2">The sequence shown here is derived from an EMBL/GenBank/DDBJ whole genome shotgun (WGS) entry which is preliminary data.</text>
</comment>
<sequence length="87" mass="9074">MDVEDKPGGDDSAGLNSTHNTGQVTGGKDHLGQHCRVESGGNRSTQTALEGKSVHQETTNSGYPWPATPGASAPWSHINLINPVVVL</sequence>
<dbReference type="Proteomes" id="UP001266305">
    <property type="component" value="Unassembled WGS sequence"/>
</dbReference>
<dbReference type="EMBL" id="JASSZA010000019">
    <property type="protein sequence ID" value="KAK2088130.1"/>
    <property type="molecule type" value="Genomic_DNA"/>
</dbReference>
<accession>A0ABQ9TTM0</accession>
<protein>
    <submittedName>
        <fullName evidence="2">Uncharacterized protein</fullName>
    </submittedName>
</protein>
<evidence type="ECO:0000313" key="3">
    <source>
        <dbReference type="Proteomes" id="UP001266305"/>
    </source>
</evidence>
<feature type="compositionally biased region" description="Basic and acidic residues" evidence="1">
    <location>
        <begin position="27"/>
        <end position="37"/>
    </location>
</feature>
<proteinExistence type="predicted"/>
<reference evidence="2 3" key="1">
    <citation type="submission" date="2023-05" db="EMBL/GenBank/DDBJ databases">
        <title>B98-5 Cell Line De Novo Hybrid Assembly: An Optical Mapping Approach.</title>
        <authorList>
            <person name="Kananen K."/>
            <person name="Auerbach J.A."/>
            <person name="Kautto E."/>
            <person name="Blachly J.S."/>
        </authorList>
    </citation>
    <scope>NUCLEOTIDE SEQUENCE [LARGE SCALE GENOMIC DNA]</scope>
    <source>
        <strain evidence="2">B95-8</strain>
        <tissue evidence="2">Cell line</tissue>
    </source>
</reference>
<name>A0ABQ9TTM0_SAGOE</name>
<feature type="region of interest" description="Disordered" evidence="1">
    <location>
        <begin position="1"/>
        <end position="75"/>
    </location>
</feature>
<evidence type="ECO:0000256" key="1">
    <source>
        <dbReference type="SAM" id="MobiDB-lite"/>
    </source>
</evidence>
<evidence type="ECO:0000313" key="2">
    <source>
        <dbReference type="EMBL" id="KAK2088130.1"/>
    </source>
</evidence>
<gene>
    <name evidence="2" type="ORF">P7K49_034037</name>
</gene>
<feature type="compositionally biased region" description="Polar residues" evidence="1">
    <location>
        <begin position="14"/>
        <end position="23"/>
    </location>
</feature>
<organism evidence="2 3">
    <name type="scientific">Saguinus oedipus</name>
    <name type="common">Cotton-top tamarin</name>
    <name type="synonym">Oedipomidas oedipus</name>
    <dbReference type="NCBI Taxonomy" id="9490"/>
    <lineage>
        <taxon>Eukaryota</taxon>
        <taxon>Metazoa</taxon>
        <taxon>Chordata</taxon>
        <taxon>Craniata</taxon>
        <taxon>Vertebrata</taxon>
        <taxon>Euteleostomi</taxon>
        <taxon>Mammalia</taxon>
        <taxon>Eutheria</taxon>
        <taxon>Euarchontoglires</taxon>
        <taxon>Primates</taxon>
        <taxon>Haplorrhini</taxon>
        <taxon>Platyrrhini</taxon>
        <taxon>Cebidae</taxon>
        <taxon>Callitrichinae</taxon>
        <taxon>Saguinus</taxon>
    </lineage>
</organism>